<dbReference type="PROSITE" id="PS50011">
    <property type="entry name" value="PROTEIN_KINASE_DOM"/>
    <property type="match status" value="1"/>
</dbReference>
<evidence type="ECO:0000313" key="2">
    <source>
        <dbReference type="EMBL" id="TNJ53903.1"/>
    </source>
</evidence>
<dbReference type="Gene3D" id="1.10.510.10">
    <property type="entry name" value="Transferase(Phosphotransferase) domain 1"/>
    <property type="match status" value="1"/>
</dbReference>
<dbReference type="RefSeq" id="WP_139607919.1">
    <property type="nucleotide sequence ID" value="NZ_VDCQ01000133.1"/>
</dbReference>
<dbReference type="SMART" id="SM00219">
    <property type="entry name" value="TyrKc"/>
    <property type="match status" value="1"/>
</dbReference>
<dbReference type="EMBL" id="VDCQ01000133">
    <property type="protein sequence ID" value="TNJ53903.1"/>
    <property type="molecule type" value="Genomic_DNA"/>
</dbReference>
<comment type="caution">
    <text evidence="2">The sequence shown here is derived from an EMBL/GenBank/DDBJ whole genome shotgun (WGS) entry which is preliminary data.</text>
</comment>
<dbReference type="GO" id="GO:0004713">
    <property type="term" value="F:protein tyrosine kinase activity"/>
    <property type="evidence" value="ECO:0007669"/>
    <property type="project" value="InterPro"/>
</dbReference>
<evidence type="ECO:0000313" key="3">
    <source>
        <dbReference type="Proteomes" id="UP000307943"/>
    </source>
</evidence>
<dbReference type="SUPFAM" id="SSF56112">
    <property type="entry name" value="Protein kinase-like (PK-like)"/>
    <property type="match status" value="1"/>
</dbReference>
<protein>
    <submittedName>
        <fullName evidence="2">Serine/threonine-protein kinase</fullName>
    </submittedName>
</protein>
<dbReference type="Pfam" id="PF00069">
    <property type="entry name" value="Pkinase"/>
    <property type="match status" value="1"/>
</dbReference>
<dbReference type="AlphaFoldDB" id="A0A5C4SV95"/>
<keyword evidence="3" id="KW-1185">Reference proteome</keyword>
<dbReference type="PANTHER" id="PTHR24347">
    <property type="entry name" value="SERINE/THREONINE-PROTEIN KINASE"/>
    <property type="match status" value="1"/>
</dbReference>
<dbReference type="InterPro" id="IPR000719">
    <property type="entry name" value="Prot_kinase_dom"/>
</dbReference>
<name>A0A5C4SV95_9BACL</name>
<feature type="domain" description="Protein kinase" evidence="1">
    <location>
        <begin position="42"/>
        <end position="292"/>
    </location>
</feature>
<dbReference type="Proteomes" id="UP000307943">
    <property type="component" value="Unassembled WGS sequence"/>
</dbReference>
<keyword evidence="2" id="KW-0808">Transferase</keyword>
<accession>A0A5C4SV95</accession>
<dbReference type="InterPro" id="IPR020635">
    <property type="entry name" value="Tyr_kinase_cat_dom"/>
</dbReference>
<proteinExistence type="predicted"/>
<reference evidence="2 3" key="1">
    <citation type="submission" date="2019-05" db="EMBL/GenBank/DDBJ databases">
        <title>We sequenced the genome of Paenibacillus hemerocallicola KCTC 33185 for further insight into its adaptation and study the phylogeny of Paenibacillus.</title>
        <authorList>
            <person name="Narsing Rao M.P."/>
        </authorList>
    </citation>
    <scope>NUCLEOTIDE SEQUENCE [LARGE SCALE GENOMIC DNA]</scope>
    <source>
        <strain evidence="2 3">KCTC 33185</strain>
    </source>
</reference>
<gene>
    <name evidence="2" type="ORF">FE784_40195</name>
</gene>
<sequence>MRFRLGRLLLHYRKIAEYRLKRLRELVLDRPFRPGIVVKGRYTVRSVLGIGSFGISYLCDDAANGQMCVMKQVKPSKRAGRSGSPVFEREAATLRKLDHPGIPKLLDRFEERRQLFLCMEHKEGRNLEDIVFADGVVFSVRDALLIIKKAIVILEYVHGERIVHRDVRIPNLIWQPDGNVALIDFGLACPVSEDGRIPPEEDDAHEHYAEEKRIRREPVFASDFYALGHCLLFLLYTGYADQPGQSELGWEDELHLHPDVRRMIRKLLQTDRPYESIATLRGELDELIATVH</sequence>
<dbReference type="InterPro" id="IPR011009">
    <property type="entry name" value="Kinase-like_dom_sf"/>
</dbReference>
<organism evidence="2 3">
    <name type="scientific">Paenibacillus hemerocallicola</name>
    <dbReference type="NCBI Taxonomy" id="1172614"/>
    <lineage>
        <taxon>Bacteria</taxon>
        <taxon>Bacillati</taxon>
        <taxon>Bacillota</taxon>
        <taxon>Bacilli</taxon>
        <taxon>Bacillales</taxon>
        <taxon>Paenibacillaceae</taxon>
        <taxon>Paenibacillus</taxon>
    </lineage>
</organism>
<dbReference type="GO" id="GO:0005524">
    <property type="term" value="F:ATP binding"/>
    <property type="evidence" value="ECO:0007669"/>
    <property type="project" value="InterPro"/>
</dbReference>
<keyword evidence="2" id="KW-0418">Kinase</keyword>
<evidence type="ECO:0000259" key="1">
    <source>
        <dbReference type="PROSITE" id="PS50011"/>
    </source>
</evidence>
<dbReference type="OrthoDB" id="9788659at2"/>